<evidence type="ECO:0000256" key="1">
    <source>
        <dbReference type="ARBA" id="ARBA00004651"/>
    </source>
</evidence>
<dbReference type="EMBL" id="LGUT01004131">
    <property type="protein sequence ID" value="KOG60289.1"/>
    <property type="molecule type" value="Genomic_DNA"/>
</dbReference>
<evidence type="ECO:0008006" key="9">
    <source>
        <dbReference type="Google" id="ProtNLM"/>
    </source>
</evidence>
<comment type="subcellular location">
    <subcellularLocation>
        <location evidence="1">Cell membrane</location>
        <topology evidence="1">Multi-pass membrane protein</topology>
    </subcellularLocation>
</comment>
<evidence type="ECO:0000256" key="4">
    <source>
        <dbReference type="ARBA" id="ARBA00022989"/>
    </source>
</evidence>
<accession>A0ABR5ITA1</accession>
<dbReference type="InterPro" id="IPR022791">
    <property type="entry name" value="L-PG_synthase/AglD"/>
</dbReference>
<proteinExistence type="predicted"/>
<evidence type="ECO:0000313" key="7">
    <source>
        <dbReference type="EMBL" id="KOG60289.1"/>
    </source>
</evidence>
<dbReference type="PANTHER" id="PTHR39087:SF2">
    <property type="entry name" value="UPF0104 MEMBRANE PROTEIN MJ1595"/>
    <property type="match status" value="1"/>
</dbReference>
<dbReference type="Proteomes" id="UP000037020">
    <property type="component" value="Unassembled WGS sequence"/>
</dbReference>
<evidence type="ECO:0000313" key="8">
    <source>
        <dbReference type="Proteomes" id="UP000037020"/>
    </source>
</evidence>
<evidence type="ECO:0000256" key="5">
    <source>
        <dbReference type="ARBA" id="ARBA00023136"/>
    </source>
</evidence>
<organism evidence="7 8">
    <name type="scientific">Streptomyces varsoviensis</name>
    <dbReference type="NCBI Taxonomy" id="67373"/>
    <lineage>
        <taxon>Bacteria</taxon>
        <taxon>Bacillati</taxon>
        <taxon>Actinomycetota</taxon>
        <taxon>Actinomycetes</taxon>
        <taxon>Kitasatosporales</taxon>
        <taxon>Streptomycetaceae</taxon>
        <taxon>Streptomyces</taxon>
    </lineage>
</organism>
<feature type="transmembrane region" description="Helical" evidence="6">
    <location>
        <begin position="44"/>
        <end position="65"/>
    </location>
</feature>
<evidence type="ECO:0000256" key="6">
    <source>
        <dbReference type="SAM" id="Phobius"/>
    </source>
</evidence>
<keyword evidence="2" id="KW-1003">Cell membrane</keyword>
<name>A0ABR5ITA1_9ACTN</name>
<sequence>VFPPANAIGSAAPTPGGVGAVEIALTSALTLAGMPADAALSAVLVFRLMVFWLPVIPGWISFTYLTRKGAI</sequence>
<feature type="non-terminal residue" evidence="7">
    <location>
        <position position="1"/>
    </location>
</feature>
<gene>
    <name evidence="7" type="ORF">ADK38_42550</name>
</gene>
<dbReference type="Pfam" id="PF03706">
    <property type="entry name" value="LPG_synthase_TM"/>
    <property type="match status" value="1"/>
</dbReference>
<keyword evidence="8" id="KW-1185">Reference proteome</keyword>
<evidence type="ECO:0000256" key="2">
    <source>
        <dbReference type="ARBA" id="ARBA00022475"/>
    </source>
</evidence>
<reference evidence="7 8" key="1">
    <citation type="submission" date="2015-07" db="EMBL/GenBank/DDBJ databases">
        <authorList>
            <person name="Ju K.-S."/>
            <person name="Doroghazi J.R."/>
            <person name="Metcalf W.W."/>
        </authorList>
    </citation>
    <scope>NUCLEOTIDE SEQUENCE [LARGE SCALE GENOMIC DNA]</scope>
    <source>
        <strain evidence="7 8">NRRL B-3589</strain>
    </source>
</reference>
<evidence type="ECO:0000256" key="3">
    <source>
        <dbReference type="ARBA" id="ARBA00022692"/>
    </source>
</evidence>
<protein>
    <recommendedName>
        <fullName evidence="9">TIGR00374 family protein</fullName>
    </recommendedName>
</protein>
<keyword evidence="5 6" id="KW-0472">Membrane</keyword>
<comment type="caution">
    <text evidence="7">The sequence shown here is derived from an EMBL/GenBank/DDBJ whole genome shotgun (WGS) entry which is preliminary data.</text>
</comment>
<dbReference type="PANTHER" id="PTHR39087">
    <property type="entry name" value="UPF0104 MEMBRANE PROTEIN MJ1595"/>
    <property type="match status" value="1"/>
</dbReference>
<keyword evidence="3 6" id="KW-0812">Transmembrane</keyword>
<keyword evidence="4 6" id="KW-1133">Transmembrane helix</keyword>